<evidence type="ECO:0000256" key="9">
    <source>
        <dbReference type="ARBA" id="ARBA00022989"/>
    </source>
</evidence>
<evidence type="ECO:0000256" key="13">
    <source>
        <dbReference type="SAM" id="Phobius"/>
    </source>
</evidence>
<dbReference type="SMART" id="SM00255">
    <property type="entry name" value="TIR"/>
    <property type="match status" value="1"/>
</dbReference>
<keyword evidence="5 13" id="KW-0812">Transmembrane</keyword>
<dbReference type="PRINTS" id="PR00019">
    <property type="entry name" value="LEURICHRPT"/>
</dbReference>
<dbReference type="SUPFAM" id="SSF52200">
    <property type="entry name" value="Toll/Interleukin receptor TIR domain"/>
    <property type="match status" value="1"/>
</dbReference>
<evidence type="ECO:0000256" key="2">
    <source>
        <dbReference type="ARBA" id="ARBA00009634"/>
    </source>
</evidence>
<keyword evidence="11" id="KW-0675">Receptor</keyword>
<feature type="chain" id="PRO_5036457253" description="TIR domain-containing protein" evidence="14">
    <location>
        <begin position="30"/>
        <end position="760"/>
    </location>
</feature>
<dbReference type="InterPro" id="IPR032675">
    <property type="entry name" value="LRR_dom_sf"/>
</dbReference>
<feature type="signal peptide" evidence="14">
    <location>
        <begin position="1"/>
        <end position="29"/>
    </location>
</feature>
<protein>
    <recommendedName>
        <fullName evidence="15">TIR domain-containing protein</fullName>
    </recommendedName>
</protein>
<dbReference type="PIRSF" id="PIRSF037595">
    <property type="entry name" value="Toll-like_receptor"/>
    <property type="match status" value="1"/>
</dbReference>
<comment type="similarity">
    <text evidence="2">Belongs to the Toll-like receptor family.</text>
</comment>
<dbReference type="GO" id="GO:0045087">
    <property type="term" value="P:innate immune response"/>
    <property type="evidence" value="ECO:0007669"/>
    <property type="project" value="UniProtKB-KW"/>
</dbReference>
<evidence type="ECO:0000256" key="10">
    <source>
        <dbReference type="ARBA" id="ARBA00023136"/>
    </source>
</evidence>
<dbReference type="InterPro" id="IPR000157">
    <property type="entry name" value="TIR_dom"/>
</dbReference>
<dbReference type="OMA" id="MTIRILN"/>
<evidence type="ECO:0000256" key="3">
    <source>
        <dbReference type="ARBA" id="ARBA00022588"/>
    </source>
</evidence>
<evidence type="ECO:0000256" key="6">
    <source>
        <dbReference type="ARBA" id="ARBA00022729"/>
    </source>
</evidence>
<feature type="transmembrane region" description="Helical" evidence="13">
    <location>
        <begin position="566"/>
        <end position="587"/>
    </location>
</feature>
<dbReference type="GeneID" id="105328768"/>
<dbReference type="PANTHER" id="PTHR24365">
    <property type="entry name" value="TOLL-LIKE RECEPTOR"/>
    <property type="match status" value="1"/>
</dbReference>
<comment type="subcellular location">
    <subcellularLocation>
        <location evidence="1">Membrane</location>
        <topology evidence="1">Single-pass type I membrane protein</topology>
    </subcellularLocation>
</comment>
<dbReference type="OrthoDB" id="6148273at2759"/>
<dbReference type="SUPFAM" id="SSF52058">
    <property type="entry name" value="L domain-like"/>
    <property type="match status" value="2"/>
</dbReference>
<dbReference type="InterPro" id="IPR017241">
    <property type="entry name" value="Toll-like_receptor"/>
</dbReference>
<evidence type="ECO:0000256" key="5">
    <source>
        <dbReference type="ARBA" id="ARBA00022692"/>
    </source>
</evidence>
<dbReference type="PROSITE" id="PS51450">
    <property type="entry name" value="LRR"/>
    <property type="match status" value="4"/>
</dbReference>
<dbReference type="SMART" id="SM00369">
    <property type="entry name" value="LRR_TYP"/>
    <property type="match status" value="8"/>
</dbReference>
<dbReference type="PANTHER" id="PTHR24365:SF541">
    <property type="entry name" value="PROTEIN TOLL-RELATED"/>
    <property type="match status" value="1"/>
</dbReference>
<evidence type="ECO:0000256" key="8">
    <source>
        <dbReference type="ARBA" id="ARBA00022859"/>
    </source>
</evidence>
<dbReference type="InterPro" id="IPR001611">
    <property type="entry name" value="Leu-rich_rpt"/>
</dbReference>
<dbReference type="GO" id="GO:0005886">
    <property type="term" value="C:plasma membrane"/>
    <property type="evidence" value="ECO:0007669"/>
    <property type="project" value="TreeGrafter"/>
</dbReference>
<dbReference type="AlphaFoldDB" id="A0A8W8M650"/>
<feature type="domain" description="TIR" evidence="15">
    <location>
        <begin position="619"/>
        <end position="759"/>
    </location>
</feature>
<reference evidence="16" key="1">
    <citation type="submission" date="2022-08" db="UniProtKB">
        <authorList>
            <consortium name="EnsemblMetazoa"/>
        </authorList>
    </citation>
    <scope>IDENTIFICATION</scope>
    <source>
        <strain evidence="16">05x7-T-G4-1.051#20</strain>
    </source>
</reference>
<dbReference type="Pfam" id="PF13855">
    <property type="entry name" value="LRR_8"/>
    <property type="match status" value="3"/>
</dbReference>
<evidence type="ECO:0000313" key="17">
    <source>
        <dbReference type="Proteomes" id="UP000005408"/>
    </source>
</evidence>
<dbReference type="FunFam" id="3.40.50.10140:FF:000001">
    <property type="entry name" value="Toll-like receptor 2"/>
    <property type="match status" value="1"/>
</dbReference>
<name>A0A8W8M650_MAGGI</name>
<evidence type="ECO:0000256" key="1">
    <source>
        <dbReference type="ARBA" id="ARBA00004479"/>
    </source>
</evidence>
<dbReference type="PROSITE" id="PS50104">
    <property type="entry name" value="TIR"/>
    <property type="match status" value="1"/>
</dbReference>
<dbReference type="InterPro" id="IPR035897">
    <property type="entry name" value="Toll_tir_struct_dom_sf"/>
</dbReference>
<keyword evidence="6 14" id="KW-0732">Signal</keyword>
<evidence type="ECO:0000256" key="12">
    <source>
        <dbReference type="ARBA" id="ARBA00023180"/>
    </source>
</evidence>
<accession>A0A8W8M650</accession>
<keyword evidence="12" id="KW-0325">Glycoprotein</keyword>
<keyword evidence="4" id="KW-0433">Leucine-rich repeat</keyword>
<keyword evidence="3" id="KW-0399">Innate immunity</keyword>
<dbReference type="Gene3D" id="3.80.10.10">
    <property type="entry name" value="Ribonuclease Inhibitor"/>
    <property type="match status" value="2"/>
</dbReference>
<organism evidence="16 17">
    <name type="scientific">Magallana gigas</name>
    <name type="common">Pacific oyster</name>
    <name type="synonym">Crassostrea gigas</name>
    <dbReference type="NCBI Taxonomy" id="29159"/>
    <lineage>
        <taxon>Eukaryota</taxon>
        <taxon>Metazoa</taxon>
        <taxon>Spiralia</taxon>
        <taxon>Lophotrochozoa</taxon>
        <taxon>Mollusca</taxon>
        <taxon>Bivalvia</taxon>
        <taxon>Autobranchia</taxon>
        <taxon>Pteriomorphia</taxon>
        <taxon>Ostreida</taxon>
        <taxon>Ostreoidea</taxon>
        <taxon>Ostreidae</taxon>
        <taxon>Magallana</taxon>
    </lineage>
</organism>
<keyword evidence="9 13" id="KW-1133">Transmembrane helix</keyword>
<keyword evidence="10 13" id="KW-0472">Membrane</keyword>
<evidence type="ECO:0000256" key="11">
    <source>
        <dbReference type="ARBA" id="ARBA00023170"/>
    </source>
</evidence>
<evidence type="ECO:0000259" key="15">
    <source>
        <dbReference type="PROSITE" id="PS50104"/>
    </source>
</evidence>
<dbReference type="GO" id="GO:0004888">
    <property type="term" value="F:transmembrane signaling receptor activity"/>
    <property type="evidence" value="ECO:0007669"/>
    <property type="project" value="InterPro"/>
</dbReference>
<sequence>MKLNFGMDLVRNLLSSFCVLTLLLIYTDCCEDQNACNCTVVQGTFFADCSNLGLNKSPVFWPNVTNINLSHNKLTYLPLESTLPSNLTFLDLSYNEIKHILNKTFKGLWKLSDLRLNGNKLGVPVNLDRNAFADLENIKHLDLSNNPELTFRIMPILTYGLRNSPIEILRLNKIHCTFGPSTELRVDDLRYLKNTSLKELHISSNRLEIVEERAVGYLPQTIKRVSIADNNLTFGLYLLELFFLKNLEWINASMQHMSHNPREVLKSFFFFSCNNKRRDNSEESTSETANKPLRYLTNFQKQEFSSSRMNYTFPVPYNLKTLFMNESGLGYSIPEIRFTRNNIENLYTQGNSLRSWIGPVRSLENLKRLDMSNNFCTSVSDYFFQHLNSIVELYLNNNLLGFSLASDREGKIFRYLNTLSHLELKGNKIASLPTAVFVNLTNLKYLDLSNNLLTSIDFNISHLKSLTYLNLSSNQIQYLSDSTMDAFDQHSNQAPITLSFSNNPFLCECKTLKFLHWMDQEKNSSKIHLNNFNEYTCRKEGKLIKFVDIQQHIKELEKECASYRTLIFVVTSCILLFLFILTTGLVYRYRWRLRYFYYMTKSRYHGYKSVRGEDEQTDFKYDAFVSYADKDLRFVQQMTSKLEGEKGIRLCIHHRDFVPGYDIAENIITAINKSRKTILILSPNFIESEWCMYELHIAKMEEIYNRDNENVLFLICYEEIPAPKIPLSIMDVIHQKSYLEFPNDEYGNTVFWDKLHAAIV</sequence>
<dbReference type="PRINTS" id="PR01537">
    <property type="entry name" value="INTRLKN1R1F"/>
</dbReference>
<evidence type="ECO:0000256" key="7">
    <source>
        <dbReference type="ARBA" id="ARBA00022737"/>
    </source>
</evidence>
<keyword evidence="8" id="KW-0391">Immunity</keyword>
<dbReference type="Proteomes" id="UP000005408">
    <property type="component" value="Unassembled WGS sequence"/>
</dbReference>
<evidence type="ECO:0000256" key="4">
    <source>
        <dbReference type="ARBA" id="ARBA00022614"/>
    </source>
</evidence>
<dbReference type="RefSeq" id="XP_065937218.1">
    <property type="nucleotide sequence ID" value="XM_066081146.1"/>
</dbReference>
<dbReference type="InterPro" id="IPR003591">
    <property type="entry name" value="Leu-rich_rpt_typical-subtyp"/>
</dbReference>
<dbReference type="Gene3D" id="3.40.50.10140">
    <property type="entry name" value="Toll/interleukin-1 receptor homology (TIR) domain"/>
    <property type="match status" value="1"/>
</dbReference>
<dbReference type="EnsemblMetazoa" id="G30751.3">
    <property type="protein sequence ID" value="G30751.3:cds"/>
    <property type="gene ID" value="G30751"/>
</dbReference>
<dbReference type="Pfam" id="PF13516">
    <property type="entry name" value="LRR_6"/>
    <property type="match status" value="1"/>
</dbReference>
<keyword evidence="17" id="KW-1185">Reference proteome</keyword>
<dbReference type="Pfam" id="PF01582">
    <property type="entry name" value="TIR"/>
    <property type="match status" value="1"/>
</dbReference>
<evidence type="ECO:0000313" key="16">
    <source>
        <dbReference type="EnsemblMetazoa" id="G30751.3:cds"/>
    </source>
</evidence>
<evidence type="ECO:0000256" key="14">
    <source>
        <dbReference type="SAM" id="SignalP"/>
    </source>
</evidence>
<proteinExistence type="inferred from homology"/>
<dbReference type="GO" id="GO:0002224">
    <property type="term" value="P:toll-like receptor signaling pathway"/>
    <property type="evidence" value="ECO:0007669"/>
    <property type="project" value="InterPro"/>
</dbReference>
<keyword evidence="7" id="KW-0677">Repeat</keyword>
<dbReference type="SMART" id="SM00365">
    <property type="entry name" value="LRR_SD22"/>
    <property type="match status" value="6"/>
</dbReference>